<evidence type="ECO:0000256" key="5">
    <source>
        <dbReference type="ARBA" id="ARBA00022989"/>
    </source>
</evidence>
<dbReference type="GO" id="GO:0005890">
    <property type="term" value="C:sodium:potassium-exchanging ATPase complex"/>
    <property type="evidence" value="ECO:0007669"/>
    <property type="project" value="InterPro"/>
</dbReference>
<dbReference type="InterPro" id="IPR000402">
    <property type="entry name" value="Na/K_ATPase_sub_beta"/>
</dbReference>
<dbReference type="GO" id="GO:0001671">
    <property type="term" value="F:ATPase activator activity"/>
    <property type="evidence" value="ECO:0007669"/>
    <property type="project" value="TreeGrafter"/>
</dbReference>
<dbReference type="GO" id="GO:0030007">
    <property type="term" value="P:intracellular potassium ion homeostasis"/>
    <property type="evidence" value="ECO:0007669"/>
    <property type="project" value="TreeGrafter"/>
</dbReference>
<keyword evidence="8" id="KW-1185">Reference proteome</keyword>
<protein>
    <submittedName>
        <fullName evidence="9">Transmembrane protein</fullName>
    </submittedName>
</protein>
<evidence type="ECO:0000256" key="4">
    <source>
        <dbReference type="ARBA" id="ARBA00022968"/>
    </source>
</evidence>
<evidence type="ECO:0000256" key="7">
    <source>
        <dbReference type="SAM" id="Phobius"/>
    </source>
</evidence>
<name>A0A0K0DP21_ANGCA</name>
<comment type="similarity">
    <text evidence="2">Belongs to the X(+)/potassium ATPases subunit beta family.</text>
</comment>
<dbReference type="PANTHER" id="PTHR11523">
    <property type="entry name" value="SODIUM/POTASSIUM-DEPENDENT ATPASE BETA SUBUNIT"/>
    <property type="match status" value="1"/>
</dbReference>
<dbReference type="STRING" id="6313.A0A0K0DP21"/>
<dbReference type="Proteomes" id="UP000035642">
    <property type="component" value="Unassembled WGS sequence"/>
</dbReference>
<evidence type="ECO:0000313" key="9">
    <source>
        <dbReference type="WBParaSite" id="ACAC_0001351001-mRNA-1"/>
    </source>
</evidence>
<keyword evidence="4" id="KW-0735">Signal-anchor</keyword>
<dbReference type="PANTHER" id="PTHR11523:SF52">
    <property type="entry name" value="SODIUM_POTASSIUM-TRANSPORTING ATPASE SUBUNIT BETA"/>
    <property type="match status" value="1"/>
</dbReference>
<dbReference type="InterPro" id="IPR038702">
    <property type="entry name" value="Na/K_ATPase_sub_beta_sf"/>
</dbReference>
<sequence>MTTCVLQSSSKHFHISRPIVRLYDVAFNKGFIVGFGYLLMLRMNINRGMGFSRSKPCIMLRLTRVSYGFLRVNVKGSASLEMFPEEGMPTCAFPFWNQIGYEQPYVMLRVSNLTTGMVNILNFMLKLFSESVAPLSVASEQIF</sequence>
<reference evidence="9" key="2">
    <citation type="submission" date="2017-02" db="UniProtKB">
        <authorList>
            <consortium name="WormBaseParasite"/>
        </authorList>
    </citation>
    <scope>IDENTIFICATION</scope>
</reference>
<keyword evidence="6 7" id="KW-0472">Membrane</keyword>
<feature type="transmembrane region" description="Helical" evidence="7">
    <location>
        <begin position="26"/>
        <end position="45"/>
    </location>
</feature>
<dbReference type="GO" id="GO:0006883">
    <property type="term" value="P:intracellular sodium ion homeostasis"/>
    <property type="evidence" value="ECO:0007669"/>
    <property type="project" value="TreeGrafter"/>
</dbReference>
<keyword evidence="5 7" id="KW-1133">Transmembrane helix</keyword>
<reference evidence="8" key="1">
    <citation type="submission" date="2012-09" db="EMBL/GenBank/DDBJ databases">
        <authorList>
            <person name="Martin A.A."/>
        </authorList>
    </citation>
    <scope>NUCLEOTIDE SEQUENCE</scope>
</reference>
<dbReference type="Gene3D" id="2.60.40.1660">
    <property type="entry name" value="Na, k-atpase alpha subunit"/>
    <property type="match status" value="1"/>
</dbReference>
<evidence type="ECO:0000256" key="2">
    <source>
        <dbReference type="ARBA" id="ARBA00005876"/>
    </source>
</evidence>
<proteinExistence type="inferred from homology"/>
<comment type="subcellular location">
    <subcellularLocation>
        <location evidence="1">Membrane</location>
        <topology evidence="1">Single-pass type II membrane protein</topology>
    </subcellularLocation>
</comment>
<keyword evidence="3 7" id="KW-0812">Transmembrane</keyword>
<evidence type="ECO:0000256" key="6">
    <source>
        <dbReference type="ARBA" id="ARBA00023136"/>
    </source>
</evidence>
<evidence type="ECO:0000256" key="3">
    <source>
        <dbReference type="ARBA" id="ARBA00022692"/>
    </source>
</evidence>
<evidence type="ECO:0000256" key="1">
    <source>
        <dbReference type="ARBA" id="ARBA00004606"/>
    </source>
</evidence>
<dbReference type="WBParaSite" id="ACAC_0001351001-mRNA-1">
    <property type="protein sequence ID" value="ACAC_0001351001-mRNA-1"/>
    <property type="gene ID" value="ACAC_0001351001"/>
</dbReference>
<dbReference type="AlphaFoldDB" id="A0A0K0DP21"/>
<accession>A0A0K0DP21</accession>
<organism evidence="8 9">
    <name type="scientific">Angiostrongylus cantonensis</name>
    <name type="common">Rat lungworm</name>
    <dbReference type="NCBI Taxonomy" id="6313"/>
    <lineage>
        <taxon>Eukaryota</taxon>
        <taxon>Metazoa</taxon>
        <taxon>Ecdysozoa</taxon>
        <taxon>Nematoda</taxon>
        <taxon>Chromadorea</taxon>
        <taxon>Rhabditida</taxon>
        <taxon>Rhabditina</taxon>
        <taxon>Rhabditomorpha</taxon>
        <taxon>Strongyloidea</taxon>
        <taxon>Metastrongylidae</taxon>
        <taxon>Angiostrongylus</taxon>
    </lineage>
</organism>
<evidence type="ECO:0000313" key="8">
    <source>
        <dbReference type="Proteomes" id="UP000035642"/>
    </source>
</evidence>
<dbReference type="GO" id="GO:0036376">
    <property type="term" value="P:sodium ion export across plasma membrane"/>
    <property type="evidence" value="ECO:0007669"/>
    <property type="project" value="TreeGrafter"/>
</dbReference>
<dbReference type="GO" id="GO:1990573">
    <property type="term" value="P:potassium ion import across plasma membrane"/>
    <property type="evidence" value="ECO:0007669"/>
    <property type="project" value="TreeGrafter"/>
</dbReference>